<keyword evidence="5 12" id="KW-1133">Transmembrane helix</keyword>
<proteinExistence type="predicted"/>
<name>A0ABW4EZX4_9PSEU</name>
<evidence type="ECO:0000256" key="5">
    <source>
        <dbReference type="ARBA" id="ARBA00022989"/>
    </source>
</evidence>
<evidence type="ECO:0000256" key="3">
    <source>
        <dbReference type="ARBA" id="ARBA00022475"/>
    </source>
</evidence>
<evidence type="ECO:0000256" key="10">
    <source>
        <dbReference type="ARBA" id="ARBA00030803"/>
    </source>
</evidence>
<feature type="region of interest" description="Disordered" evidence="11">
    <location>
        <begin position="86"/>
        <end position="109"/>
    </location>
</feature>
<evidence type="ECO:0000256" key="2">
    <source>
        <dbReference type="ARBA" id="ARBA00004236"/>
    </source>
</evidence>
<evidence type="ECO:0000313" key="15">
    <source>
        <dbReference type="Proteomes" id="UP001597114"/>
    </source>
</evidence>
<keyword evidence="4 12" id="KW-0812">Transmembrane</keyword>
<evidence type="ECO:0000256" key="7">
    <source>
        <dbReference type="ARBA" id="ARBA00023136"/>
    </source>
</evidence>
<evidence type="ECO:0000259" key="13">
    <source>
        <dbReference type="Pfam" id="PF10099"/>
    </source>
</evidence>
<dbReference type="InterPro" id="IPR018764">
    <property type="entry name" value="RskA_C"/>
</dbReference>
<dbReference type="PANTHER" id="PTHR37461:SF1">
    <property type="entry name" value="ANTI-SIGMA-K FACTOR RSKA"/>
    <property type="match status" value="1"/>
</dbReference>
<sequence>MNDQAVGWALNALEPDEEQAMLAHLPGCRFCRDMVRETELVMGELATSVEPVDPPARLRDNILTQAARTPQLGREKTLATGRQPGLVAADAGFPSDGRPTPREQGHAHRRWSSTRLVAAAAAVAVVFGVGGLAVYTAQVQQERDAQIAQSQSLADLVAQLDRPGTSHAMLSTDAGRSLAAVLVTASDWTVVTTGLPPNDHDGTIYVLWGLGAGNPRPLGSFNVTAPGSGVQDIDSPPDGPAFSSYAISLEPGRDMPAAPTALVAHGAVHS</sequence>
<evidence type="ECO:0000256" key="1">
    <source>
        <dbReference type="ARBA" id="ARBA00004167"/>
    </source>
</evidence>
<protein>
    <recommendedName>
        <fullName evidence="10">Regulator of SigK</fullName>
    </recommendedName>
    <alternativeName>
        <fullName evidence="9">Sigma-K anti-sigma factor RskA</fullName>
    </alternativeName>
</protein>
<keyword evidence="3" id="KW-1003">Cell membrane</keyword>
<comment type="caution">
    <text evidence="14">The sequence shown here is derived from an EMBL/GenBank/DDBJ whole genome shotgun (WGS) entry which is preliminary data.</text>
</comment>
<dbReference type="RefSeq" id="WP_344723580.1">
    <property type="nucleotide sequence ID" value="NZ_BAAAUS010000020.1"/>
</dbReference>
<comment type="subcellular location">
    <subcellularLocation>
        <location evidence="2">Cell membrane</location>
    </subcellularLocation>
    <subcellularLocation>
        <location evidence="1">Membrane</location>
        <topology evidence="1">Single-pass membrane protein</topology>
    </subcellularLocation>
</comment>
<organism evidence="14 15">
    <name type="scientific">Pseudonocardia yunnanensis</name>
    <dbReference type="NCBI Taxonomy" id="58107"/>
    <lineage>
        <taxon>Bacteria</taxon>
        <taxon>Bacillati</taxon>
        <taxon>Actinomycetota</taxon>
        <taxon>Actinomycetes</taxon>
        <taxon>Pseudonocardiales</taxon>
        <taxon>Pseudonocardiaceae</taxon>
        <taxon>Pseudonocardia</taxon>
    </lineage>
</organism>
<evidence type="ECO:0000313" key="14">
    <source>
        <dbReference type="EMBL" id="MFD1519940.1"/>
    </source>
</evidence>
<evidence type="ECO:0000256" key="9">
    <source>
        <dbReference type="ARBA" id="ARBA00029829"/>
    </source>
</evidence>
<dbReference type="Gene3D" id="1.10.10.1320">
    <property type="entry name" value="Anti-sigma factor, zinc-finger domain"/>
    <property type="match status" value="1"/>
</dbReference>
<feature type="domain" description="Anti-sigma K factor RskA C-terminal" evidence="13">
    <location>
        <begin position="118"/>
        <end position="260"/>
    </location>
</feature>
<dbReference type="PANTHER" id="PTHR37461">
    <property type="entry name" value="ANTI-SIGMA-K FACTOR RSKA"/>
    <property type="match status" value="1"/>
</dbReference>
<feature type="transmembrane region" description="Helical" evidence="12">
    <location>
        <begin position="116"/>
        <end position="137"/>
    </location>
</feature>
<accession>A0ABW4EZX4</accession>
<keyword evidence="7 12" id="KW-0472">Membrane</keyword>
<dbReference type="InterPro" id="IPR041916">
    <property type="entry name" value="Anti_sigma_zinc_sf"/>
</dbReference>
<evidence type="ECO:0000256" key="12">
    <source>
        <dbReference type="SAM" id="Phobius"/>
    </source>
</evidence>
<keyword evidence="8" id="KW-0804">Transcription</keyword>
<keyword evidence="15" id="KW-1185">Reference proteome</keyword>
<keyword evidence="6" id="KW-0805">Transcription regulation</keyword>
<evidence type="ECO:0000256" key="6">
    <source>
        <dbReference type="ARBA" id="ARBA00023015"/>
    </source>
</evidence>
<evidence type="ECO:0000256" key="4">
    <source>
        <dbReference type="ARBA" id="ARBA00022692"/>
    </source>
</evidence>
<gene>
    <name evidence="14" type="ORF">ACFSJD_20760</name>
</gene>
<reference evidence="15" key="1">
    <citation type="journal article" date="2019" name="Int. J. Syst. Evol. Microbiol.">
        <title>The Global Catalogue of Microorganisms (GCM) 10K type strain sequencing project: providing services to taxonomists for standard genome sequencing and annotation.</title>
        <authorList>
            <consortium name="The Broad Institute Genomics Platform"/>
            <consortium name="The Broad Institute Genome Sequencing Center for Infectious Disease"/>
            <person name="Wu L."/>
            <person name="Ma J."/>
        </authorList>
    </citation>
    <scope>NUCLEOTIDE SEQUENCE [LARGE SCALE GENOMIC DNA]</scope>
    <source>
        <strain evidence="15">CCM 7043</strain>
    </source>
</reference>
<dbReference type="EMBL" id="JBHUCO010000021">
    <property type="protein sequence ID" value="MFD1519940.1"/>
    <property type="molecule type" value="Genomic_DNA"/>
</dbReference>
<dbReference type="InterPro" id="IPR051474">
    <property type="entry name" value="Anti-sigma-K/W_factor"/>
</dbReference>
<evidence type="ECO:0000256" key="8">
    <source>
        <dbReference type="ARBA" id="ARBA00023163"/>
    </source>
</evidence>
<evidence type="ECO:0000256" key="11">
    <source>
        <dbReference type="SAM" id="MobiDB-lite"/>
    </source>
</evidence>
<dbReference type="Pfam" id="PF10099">
    <property type="entry name" value="RskA_C"/>
    <property type="match status" value="1"/>
</dbReference>
<dbReference type="Proteomes" id="UP001597114">
    <property type="component" value="Unassembled WGS sequence"/>
</dbReference>